<feature type="transmembrane region" description="Helical" evidence="2">
    <location>
        <begin position="160"/>
        <end position="188"/>
    </location>
</feature>
<keyword evidence="4" id="KW-1185">Reference proteome</keyword>
<feature type="region of interest" description="Disordered" evidence="1">
    <location>
        <begin position="1"/>
        <end position="43"/>
    </location>
</feature>
<feature type="compositionally biased region" description="Basic residues" evidence="1">
    <location>
        <begin position="1"/>
        <end position="14"/>
    </location>
</feature>
<comment type="caution">
    <text evidence="3">The sequence shown here is derived from an EMBL/GenBank/DDBJ whole genome shotgun (WGS) entry which is preliminary data.</text>
</comment>
<feature type="transmembrane region" description="Helical" evidence="2">
    <location>
        <begin position="336"/>
        <end position="358"/>
    </location>
</feature>
<proteinExistence type="predicted"/>
<evidence type="ECO:0000313" key="4">
    <source>
        <dbReference type="Proteomes" id="UP000029004"/>
    </source>
</evidence>
<dbReference type="AlphaFoldDB" id="A0A087DPI1"/>
<dbReference type="EMBL" id="JGZP01000012">
    <property type="protein sequence ID" value="KFI97431.1"/>
    <property type="molecule type" value="Genomic_DNA"/>
</dbReference>
<evidence type="ECO:0000256" key="1">
    <source>
        <dbReference type="SAM" id="MobiDB-lite"/>
    </source>
</evidence>
<organism evidence="3 4">
    <name type="scientific">Bifidobacterium stellenboschense</name>
    <dbReference type="NCBI Taxonomy" id="762211"/>
    <lineage>
        <taxon>Bacteria</taxon>
        <taxon>Bacillati</taxon>
        <taxon>Actinomycetota</taxon>
        <taxon>Actinomycetes</taxon>
        <taxon>Bifidobacteriales</taxon>
        <taxon>Bifidobacteriaceae</taxon>
        <taxon>Bifidobacterium</taxon>
    </lineage>
</organism>
<evidence type="ECO:0000256" key="2">
    <source>
        <dbReference type="SAM" id="Phobius"/>
    </source>
</evidence>
<dbReference type="Proteomes" id="UP000029004">
    <property type="component" value="Unassembled WGS sequence"/>
</dbReference>
<accession>A0A087DPI1</accession>
<reference evidence="3 4" key="1">
    <citation type="submission" date="2014-03" db="EMBL/GenBank/DDBJ databases">
        <title>Genomics of Bifidobacteria.</title>
        <authorList>
            <person name="Ventura M."/>
            <person name="Milani C."/>
            <person name="Lugli G.A."/>
        </authorList>
    </citation>
    <scope>NUCLEOTIDE SEQUENCE [LARGE SCALE GENOMIC DNA]</scope>
    <source>
        <strain evidence="3 4">DSM 23968</strain>
    </source>
</reference>
<gene>
    <name evidence="3" type="ORF">BSTEL_0152</name>
</gene>
<feature type="transmembrane region" description="Helical" evidence="2">
    <location>
        <begin position="242"/>
        <end position="262"/>
    </location>
</feature>
<keyword evidence="2" id="KW-1133">Transmembrane helix</keyword>
<keyword evidence="2" id="KW-0472">Membrane</keyword>
<sequence>MSRGAHASKGRGRPGTRSDRRTVGQAGRDGARRARASTRTGGGRVGGARLNAWGVFRSEIVKALSIRSTIVLLVLNLVLLPAGAALSAWSMTLIAGMDPGTGKALAHPVELPASLMWSSVGGFTVTCMIITGILGVMTVTGEYTTRTVQMSFVADPHRVLFMNAKAAVAAALSFLSALTGLLLSWGVTYALFATSAGGMGTLDDSERLLPWVTVLGGACVLAVTAVMALGLGGLCRSTVGGVFALIGIVMIAPSVLSLVSLAGDRFAWIKSVAACLPSQAATTFLTGGVDVTGATVALMGAAGGGSAGAGSGSGTGSSAADAVASAATSGGFDPTWWQSGLMLLAWAVVLYAIGVLVVRRADVK</sequence>
<feature type="transmembrane region" description="Helical" evidence="2">
    <location>
        <begin position="208"/>
        <end position="230"/>
    </location>
</feature>
<feature type="transmembrane region" description="Helical" evidence="2">
    <location>
        <begin position="70"/>
        <end position="95"/>
    </location>
</feature>
<dbReference type="eggNOG" id="COG1277">
    <property type="taxonomic scope" value="Bacteria"/>
</dbReference>
<name>A0A087DPI1_9BIFI</name>
<evidence type="ECO:0000313" key="3">
    <source>
        <dbReference type="EMBL" id="KFI97431.1"/>
    </source>
</evidence>
<feature type="transmembrane region" description="Helical" evidence="2">
    <location>
        <begin position="115"/>
        <end position="139"/>
    </location>
</feature>
<keyword evidence="2" id="KW-0812">Transmembrane</keyword>
<protein>
    <submittedName>
        <fullName evidence="3">ABC transporter permease</fullName>
    </submittedName>
</protein>
<dbReference type="STRING" id="762211.BSTEL_0152"/>